<dbReference type="EMBL" id="BAABFN010000002">
    <property type="protein sequence ID" value="GAA4307862.1"/>
    <property type="molecule type" value="Genomic_DNA"/>
</dbReference>
<dbReference type="Pfam" id="PF13439">
    <property type="entry name" value="Glyco_transf_4"/>
    <property type="match status" value="1"/>
</dbReference>
<evidence type="ECO:0000259" key="2">
    <source>
        <dbReference type="Pfam" id="PF13439"/>
    </source>
</evidence>
<keyword evidence="4" id="KW-1185">Reference proteome</keyword>
<gene>
    <name evidence="3" type="ORF">GCM10023143_14820</name>
</gene>
<dbReference type="Proteomes" id="UP001501207">
    <property type="component" value="Unassembled WGS sequence"/>
</dbReference>
<dbReference type="Pfam" id="PF00534">
    <property type="entry name" value="Glycos_transf_1"/>
    <property type="match status" value="1"/>
</dbReference>
<dbReference type="InterPro" id="IPR001296">
    <property type="entry name" value="Glyco_trans_1"/>
</dbReference>
<sequence>MKIAYIASFPPRECGIATFTQNLVRAIGLHVQADTPQDTATIIAMNDPGSNYAYPHGVGFVIRQEIREDYYRAADFINTSGAGICVLEHEFGIFGGESGVYILSLLSRLKIPFVVTFHTVLKSPSFLQKMVIREIAKRASGVVIMSRKAVTFLDNIYEVPAEKIHLIEHGVPDMRPQELPEGEDLLQPYKGRRILFTFGLLNRNKGVETVIRALPEIVDRHPEVVYLVLGNTHPGVVRSSGEEYREYLKQLIAELGMEKHVFFINRFVTEAQLAYYLSSIDIYITPYLNEAQITSGTLSYAVGAGAAVLSTPYWHATELLADGRGMLFNFKDHRQLAAEVNMLLDTPSRLEGLQKKALEYGKKLGWSRIGKQYLQLFRHILEEQMLSPVGEETPLLAEGAFKEGLPPFSLAHVLRLTDDTGILQHAKFGIPNLKEGYCLDDNARALILALMAFRHHKSHEALKLLPVYLGFVHYMQRDDGLFRNFLLFNREYTEEIGSEDAFGRAVWALGYLIRYAPNSAYREFGLEIFRRTIPHFSNLQHLRGISNTIIGISHYLASFPTDEGMIGHLSRLAGKLMNAYHAHAADGWQWFEDRMIYDNGILPLALLHAYEITADAAMKQTALATLHFLEKICFRNGCFAPVGNNGWYLRGGDIPLFDQQAIETMAMVLLYERAYQTTGKTAYLGKMYDCHAWFLGENELHIPLYDHETHGCCDGLQEQGINRNQGAESTLAYWISGLTVRNALESGTGQPYHSALQQKEVLL</sequence>
<name>A0ABP8FNJ0_9BACT</name>
<dbReference type="InterPro" id="IPR008928">
    <property type="entry name" value="6-hairpin_glycosidase_sf"/>
</dbReference>
<dbReference type="Gene3D" id="3.40.50.2000">
    <property type="entry name" value="Glycogen Phosphorylase B"/>
    <property type="match status" value="2"/>
</dbReference>
<organism evidence="3 4">
    <name type="scientific">Compostibacter hankyongensis</name>
    <dbReference type="NCBI Taxonomy" id="1007089"/>
    <lineage>
        <taxon>Bacteria</taxon>
        <taxon>Pseudomonadati</taxon>
        <taxon>Bacteroidota</taxon>
        <taxon>Chitinophagia</taxon>
        <taxon>Chitinophagales</taxon>
        <taxon>Chitinophagaceae</taxon>
        <taxon>Compostibacter</taxon>
    </lineage>
</organism>
<evidence type="ECO:0000259" key="1">
    <source>
        <dbReference type="Pfam" id="PF00534"/>
    </source>
</evidence>
<evidence type="ECO:0000313" key="3">
    <source>
        <dbReference type="EMBL" id="GAA4307862.1"/>
    </source>
</evidence>
<dbReference type="PANTHER" id="PTHR12526:SF572">
    <property type="entry name" value="BLL5144 PROTEIN"/>
    <property type="match status" value="1"/>
</dbReference>
<protein>
    <submittedName>
        <fullName evidence="3">Glycosyltransferase</fullName>
    </submittedName>
</protein>
<accession>A0ABP8FNJ0</accession>
<evidence type="ECO:0000313" key="4">
    <source>
        <dbReference type="Proteomes" id="UP001501207"/>
    </source>
</evidence>
<feature type="domain" description="Glycosyltransferase subfamily 4-like N-terminal" evidence="2">
    <location>
        <begin position="101"/>
        <end position="172"/>
    </location>
</feature>
<feature type="domain" description="Glycosyl transferase family 1" evidence="1">
    <location>
        <begin position="189"/>
        <end position="357"/>
    </location>
</feature>
<dbReference type="Gene3D" id="1.50.10.20">
    <property type="match status" value="1"/>
</dbReference>
<dbReference type="SUPFAM" id="SSF53756">
    <property type="entry name" value="UDP-Glycosyltransferase/glycogen phosphorylase"/>
    <property type="match status" value="1"/>
</dbReference>
<reference evidence="4" key="1">
    <citation type="journal article" date="2019" name="Int. J. Syst. Evol. Microbiol.">
        <title>The Global Catalogue of Microorganisms (GCM) 10K type strain sequencing project: providing services to taxonomists for standard genome sequencing and annotation.</title>
        <authorList>
            <consortium name="The Broad Institute Genomics Platform"/>
            <consortium name="The Broad Institute Genome Sequencing Center for Infectious Disease"/>
            <person name="Wu L."/>
            <person name="Ma J."/>
        </authorList>
    </citation>
    <scope>NUCLEOTIDE SEQUENCE [LARGE SCALE GENOMIC DNA]</scope>
    <source>
        <strain evidence="4">JCM 17664</strain>
    </source>
</reference>
<dbReference type="SUPFAM" id="SSF48208">
    <property type="entry name" value="Six-hairpin glycosidases"/>
    <property type="match status" value="1"/>
</dbReference>
<dbReference type="PANTHER" id="PTHR12526">
    <property type="entry name" value="GLYCOSYLTRANSFERASE"/>
    <property type="match status" value="1"/>
</dbReference>
<dbReference type="CDD" id="cd03822">
    <property type="entry name" value="GT4_mannosyltransferase-like"/>
    <property type="match status" value="1"/>
</dbReference>
<dbReference type="InterPro" id="IPR028098">
    <property type="entry name" value="Glyco_trans_4-like_N"/>
</dbReference>
<dbReference type="RefSeq" id="WP_344977799.1">
    <property type="nucleotide sequence ID" value="NZ_BAABFN010000002.1"/>
</dbReference>
<comment type="caution">
    <text evidence="3">The sequence shown here is derived from an EMBL/GenBank/DDBJ whole genome shotgun (WGS) entry which is preliminary data.</text>
</comment>
<proteinExistence type="predicted"/>